<evidence type="ECO:0000256" key="3">
    <source>
        <dbReference type="ARBA" id="ARBA00022825"/>
    </source>
</evidence>
<dbReference type="Gene3D" id="3.90.226.10">
    <property type="entry name" value="2-enoyl-CoA Hydratase, Chain A, domain 1"/>
    <property type="match status" value="1"/>
</dbReference>
<evidence type="ECO:0000256" key="2">
    <source>
        <dbReference type="ARBA" id="ARBA00022801"/>
    </source>
</evidence>
<dbReference type="SUPFAM" id="SSF52096">
    <property type="entry name" value="ClpP/crotonase"/>
    <property type="match status" value="1"/>
</dbReference>
<accession>A0ABX1D2Y1</accession>
<proteinExistence type="predicted"/>
<organism evidence="4 5">
    <name type="scientific">Salinimicrobium oceani</name>
    <dbReference type="NCBI Taxonomy" id="2722702"/>
    <lineage>
        <taxon>Bacteria</taxon>
        <taxon>Pseudomonadati</taxon>
        <taxon>Bacteroidota</taxon>
        <taxon>Flavobacteriia</taxon>
        <taxon>Flavobacteriales</taxon>
        <taxon>Flavobacteriaceae</taxon>
        <taxon>Salinimicrobium</taxon>
    </lineage>
</organism>
<evidence type="ECO:0000313" key="5">
    <source>
        <dbReference type="Proteomes" id="UP000703674"/>
    </source>
</evidence>
<dbReference type="EC" id="3.4.21.92" evidence="4"/>
<dbReference type="GO" id="GO:0004252">
    <property type="term" value="F:serine-type endopeptidase activity"/>
    <property type="evidence" value="ECO:0007669"/>
    <property type="project" value="UniProtKB-EC"/>
</dbReference>
<evidence type="ECO:0000256" key="1">
    <source>
        <dbReference type="ARBA" id="ARBA00022670"/>
    </source>
</evidence>
<dbReference type="PANTHER" id="PTHR10381">
    <property type="entry name" value="ATP-DEPENDENT CLP PROTEASE PROTEOLYTIC SUBUNIT"/>
    <property type="match status" value="1"/>
</dbReference>
<dbReference type="GO" id="GO:0006508">
    <property type="term" value="P:proteolysis"/>
    <property type="evidence" value="ECO:0007669"/>
    <property type="project" value="UniProtKB-KW"/>
</dbReference>
<keyword evidence="3" id="KW-0720">Serine protease</keyword>
<protein>
    <submittedName>
        <fullName evidence="4">ATP-dependent Clp protease proteolytic subunit</fullName>
        <ecNumber evidence="4">3.4.21.92</ecNumber>
    </submittedName>
</protein>
<gene>
    <name evidence="4" type="ORF">HC175_18110</name>
</gene>
<sequence length="42" mass="5002">DIIAKHTGQTYDKIHEDSDRDYWMKADKALEYGMIDEILTRD</sequence>
<feature type="non-terminal residue" evidence="4">
    <location>
        <position position="1"/>
    </location>
</feature>
<dbReference type="PANTHER" id="PTHR10381:SF70">
    <property type="entry name" value="ATP-DEPENDENT CLP PROTEASE PROTEOLYTIC SUBUNIT"/>
    <property type="match status" value="1"/>
</dbReference>
<evidence type="ECO:0000313" key="4">
    <source>
        <dbReference type="EMBL" id="NJW54828.1"/>
    </source>
</evidence>
<name>A0ABX1D2Y1_9FLAO</name>
<keyword evidence="5" id="KW-1185">Reference proteome</keyword>
<keyword evidence="1 4" id="KW-0645">Protease</keyword>
<reference evidence="4 5" key="1">
    <citation type="submission" date="2020-03" db="EMBL/GenBank/DDBJ databases">
        <title>Salinimicrobium sp. nov, isolated from SCS.</title>
        <authorList>
            <person name="Cao W.R."/>
        </authorList>
    </citation>
    <scope>NUCLEOTIDE SEQUENCE [LARGE SCALE GENOMIC DNA]</scope>
    <source>
        <strain evidence="5">J15B91</strain>
    </source>
</reference>
<comment type="caution">
    <text evidence="4">The sequence shown here is derived from an EMBL/GenBank/DDBJ whole genome shotgun (WGS) entry which is preliminary data.</text>
</comment>
<dbReference type="InterPro" id="IPR023562">
    <property type="entry name" value="ClpP/TepA"/>
</dbReference>
<dbReference type="Pfam" id="PF00574">
    <property type="entry name" value="CLP_protease"/>
    <property type="match status" value="1"/>
</dbReference>
<dbReference type="RefSeq" id="WP_209310076.1">
    <property type="nucleotide sequence ID" value="NZ_JAAVJR010000538.1"/>
</dbReference>
<dbReference type="Proteomes" id="UP000703674">
    <property type="component" value="Unassembled WGS sequence"/>
</dbReference>
<dbReference type="EMBL" id="JAAVJR010000538">
    <property type="protein sequence ID" value="NJW54828.1"/>
    <property type="molecule type" value="Genomic_DNA"/>
</dbReference>
<keyword evidence="2 4" id="KW-0378">Hydrolase</keyword>
<dbReference type="InterPro" id="IPR029045">
    <property type="entry name" value="ClpP/crotonase-like_dom_sf"/>
</dbReference>